<comment type="similarity">
    <text evidence="2">Belongs to the cytochrome c oxidase subunit 2 family.</text>
</comment>
<evidence type="ECO:0000256" key="7">
    <source>
        <dbReference type="ARBA" id="ARBA00023136"/>
    </source>
</evidence>
<dbReference type="InterPro" id="IPR008972">
    <property type="entry name" value="Cupredoxin"/>
</dbReference>
<organism evidence="10 11">
    <name type="scientific">Candidatus Nitrosocaldus cavascurensis</name>
    <dbReference type="NCBI Taxonomy" id="2058097"/>
    <lineage>
        <taxon>Archaea</taxon>
        <taxon>Nitrososphaerota</taxon>
        <taxon>Nitrososphaeria</taxon>
        <taxon>Candidatus Nitrosocaldales</taxon>
        <taxon>Candidatus Nitrosocaldaceae</taxon>
        <taxon>Candidatus Nitrosocaldus</taxon>
    </lineage>
</organism>
<dbReference type="GO" id="GO:0042773">
    <property type="term" value="P:ATP synthesis coupled electron transport"/>
    <property type="evidence" value="ECO:0007669"/>
    <property type="project" value="TreeGrafter"/>
</dbReference>
<gene>
    <name evidence="10" type="primary">coxB</name>
    <name evidence="10" type="ORF">NCAV_1586</name>
</gene>
<dbReference type="SUPFAM" id="SSF49503">
    <property type="entry name" value="Cupredoxins"/>
    <property type="match status" value="1"/>
</dbReference>
<evidence type="ECO:0000313" key="11">
    <source>
        <dbReference type="Proteomes" id="UP000236248"/>
    </source>
</evidence>
<accession>A0A2K5ASZ2</accession>
<dbReference type="Pfam" id="PF00116">
    <property type="entry name" value="COX2"/>
    <property type="match status" value="1"/>
</dbReference>
<evidence type="ECO:0000259" key="9">
    <source>
        <dbReference type="PROSITE" id="PS50857"/>
    </source>
</evidence>
<dbReference type="GO" id="GO:0005507">
    <property type="term" value="F:copper ion binding"/>
    <property type="evidence" value="ECO:0007669"/>
    <property type="project" value="InterPro"/>
</dbReference>
<dbReference type="EC" id="1.9.3.1" evidence="10"/>
<comment type="subcellular location">
    <subcellularLocation>
        <location evidence="1">Membrane</location>
    </subcellularLocation>
</comment>
<evidence type="ECO:0000256" key="2">
    <source>
        <dbReference type="ARBA" id="ARBA00007866"/>
    </source>
</evidence>
<dbReference type="GO" id="GO:0016020">
    <property type="term" value="C:membrane"/>
    <property type="evidence" value="ECO:0007669"/>
    <property type="project" value="UniProtKB-SubCell"/>
</dbReference>
<reference evidence="11" key="1">
    <citation type="submission" date="2018-01" db="EMBL/GenBank/DDBJ databases">
        <authorList>
            <person name="Kerou L M."/>
        </authorList>
    </citation>
    <scope>NUCLEOTIDE SEQUENCE [LARGE SCALE GENOMIC DNA]</scope>
    <source>
        <strain evidence="11">SCU2</strain>
    </source>
</reference>
<keyword evidence="8" id="KW-0812">Transmembrane</keyword>
<feature type="transmembrane region" description="Helical" evidence="8">
    <location>
        <begin position="12"/>
        <end position="31"/>
    </location>
</feature>
<keyword evidence="6" id="KW-0186">Copper</keyword>
<evidence type="ECO:0000313" key="10">
    <source>
        <dbReference type="EMBL" id="SPC34751.1"/>
    </source>
</evidence>
<dbReference type="PANTHER" id="PTHR22888">
    <property type="entry name" value="CYTOCHROME C OXIDASE, SUBUNIT II"/>
    <property type="match status" value="1"/>
</dbReference>
<evidence type="ECO:0000256" key="4">
    <source>
        <dbReference type="ARBA" id="ARBA00022723"/>
    </source>
</evidence>
<evidence type="ECO:0000256" key="3">
    <source>
        <dbReference type="ARBA" id="ARBA00022448"/>
    </source>
</evidence>
<evidence type="ECO:0000256" key="1">
    <source>
        <dbReference type="ARBA" id="ARBA00004370"/>
    </source>
</evidence>
<dbReference type="PANTHER" id="PTHR22888:SF9">
    <property type="entry name" value="CYTOCHROME C OXIDASE SUBUNIT 2"/>
    <property type="match status" value="1"/>
</dbReference>
<protein>
    <submittedName>
        <fullName evidence="10">Putative heme-copper oxidase subunit II</fullName>
        <ecNumber evidence="10">1.9.3.1</ecNumber>
    </submittedName>
</protein>
<dbReference type="GO" id="GO:0016491">
    <property type="term" value="F:oxidoreductase activity"/>
    <property type="evidence" value="ECO:0007669"/>
    <property type="project" value="UniProtKB-KW"/>
</dbReference>
<evidence type="ECO:0000256" key="5">
    <source>
        <dbReference type="ARBA" id="ARBA00022982"/>
    </source>
</evidence>
<keyword evidence="4" id="KW-0479">Metal-binding</keyword>
<proteinExistence type="inferred from homology"/>
<evidence type="ECO:0000256" key="6">
    <source>
        <dbReference type="ARBA" id="ARBA00023008"/>
    </source>
</evidence>
<dbReference type="GO" id="GO:0004129">
    <property type="term" value="F:cytochrome-c oxidase activity"/>
    <property type="evidence" value="ECO:0007669"/>
    <property type="project" value="InterPro"/>
</dbReference>
<feature type="domain" description="Cytochrome oxidase subunit II copper A binding" evidence="9">
    <location>
        <begin position="41"/>
        <end position="144"/>
    </location>
</feature>
<dbReference type="InterPro" id="IPR002429">
    <property type="entry name" value="CcO_II-like_C"/>
</dbReference>
<dbReference type="Gene3D" id="2.60.40.420">
    <property type="entry name" value="Cupredoxins - blue copper proteins"/>
    <property type="match status" value="1"/>
</dbReference>
<dbReference type="PROSITE" id="PS50857">
    <property type="entry name" value="COX2_CUA"/>
    <property type="match status" value="1"/>
</dbReference>
<dbReference type="InterPro" id="IPR001505">
    <property type="entry name" value="Copper_CuA"/>
</dbReference>
<dbReference type="AlphaFoldDB" id="A0A2K5ASZ2"/>
<sequence>MVSMGSHVIYEWIYVGAVVSLLIWVGAEAWYGEKLLHEVPKDHITIKVTGQQWFWTFEHPDGTREVGTLHLKAGKVYKFEITGKDVIHAFNIPHFAVMIDAVPGRVNTIWVKIPEDAVGEYLIQCREYCGLLHYNMRANLIVEA</sequence>
<keyword evidence="11" id="KW-1185">Reference proteome</keyword>
<evidence type="ECO:0000256" key="8">
    <source>
        <dbReference type="SAM" id="Phobius"/>
    </source>
</evidence>
<keyword evidence="10" id="KW-0560">Oxidoreductase</keyword>
<dbReference type="EMBL" id="LT981265">
    <property type="protein sequence ID" value="SPC34751.1"/>
    <property type="molecule type" value="Genomic_DNA"/>
</dbReference>
<keyword evidence="3" id="KW-0813">Transport</keyword>
<keyword evidence="8" id="KW-1133">Transmembrane helix</keyword>
<dbReference type="InterPro" id="IPR045187">
    <property type="entry name" value="CcO_II"/>
</dbReference>
<keyword evidence="5" id="KW-0249">Electron transport</keyword>
<keyword evidence="7 8" id="KW-0472">Membrane</keyword>
<dbReference type="Proteomes" id="UP000236248">
    <property type="component" value="Chromosome NCAV"/>
</dbReference>
<dbReference type="KEGG" id="ncv:NCAV_1586"/>
<dbReference type="PROSITE" id="PS00078">
    <property type="entry name" value="COX2"/>
    <property type="match status" value="1"/>
</dbReference>
<name>A0A2K5ASZ2_9ARCH</name>